<gene>
    <name evidence="12" type="ORF">GCM10011401_17710</name>
</gene>
<dbReference type="EMBL" id="BMIS01000007">
    <property type="protein sequence ID" value="GGE71035.1"/>
    <property type="molecule type" value="Genomic_DNA"/>
</dbReference>
<sequence length="266" mass="28274">MSTALADLLPEEAILLDSEAADWQEAIRRAGELLEQTGVADERYTAAMIDTVVEHGPYIVLSPGFALAHARPDESVSRTGLAWVRLAEPVSFGHPENDPVRLVVALAAVDDADHTSAMAELAGVLADAHQQAQLEAARTPEQLRAVLMGETLSDAADSADQADPAAQQAATDQHLILTVCGNGLGTSLFLKNTLETVLGTWGWDRHVTVEATDTISARGRAKECQAILTSGEIAKTLGDVGVPVRVVTNFTSTTELDAALRELYEI</sequence>
<dbReference type="PANTHER" id="PTHR36203">
    <property type="entry name" value="ASCORBATE-SPECIFIC PTS SYSTEM EIIA COMPONENT"/>
    <property type="match status" value="1"/>
</dbReference>
<keyword evidence="4" id="KW-0597">Phosphoprotein</keyword>
<evidence type="ECO:0000256" key="3">
    <source>
        <dbReference type="ARBA" id="ARBA00022490"/>
    </source>
</evidence>
<dbReference type="InterPro" id="IPR002178">
    <property type="entry name" value="PTS_EIIA_type-2_dom"/>
</dbReference>
<reference evidence="12" key="1">
    <citation type="journal article" date="2014" name="Int. J. Syst. Evol. Microbiol.">
        <title>Complete genome sequence of Corynebacterium casei LMG S-19264T (=DSM 44701T), isolated from a smear-ripened cheese.</title>
        <authorList>
            <consortium name="US DOE Joint Genome Institute (JGI-PGF)"/>
            <person name="Walter F."/>
            <person name="Albersmeier A."/>
            <person name="Kalinowski J."/>
            <person name="Ruckert C."/>
        </authorList>
    </citation>
    <scope>NUCLEOTIDE SEQUENCE</scope>
    <source>
        <strain evidence="12">CGMCC 1.15388</strain>
    </source>
</reference>
<comment type="caution">
    <text evidence="12">The sequence shown here is derived from an EMBL/GenBank/DDBJ whole genome shotgun (WGS) entry which is preliminary data.</text>
</comment>
<dbReference type="InterPro" id="IPR051351">
    <property type="entry name" value="Ascorbate-PTS_EIIA_comp"/>
</dbReference>
<evidence type="ECO:0000256" key="10">
    <source>
        <dbReference type="ARBA" id="ARBA00042072"/>
    </source>
</evidence>
<reference evidence="12" key="2">
    <citation type="submission" date="2020-09" db="EMBL/GenBank/DDBJ databases">
        <authorList>
            <person name="Sun Q."/>
            <person name="Zhou Y."/>
        </authorList>
    </citation>
    <scope>NUCLEOTIDE SEQUENCE</scope>
    <source>
        <strain evidence="12">CGMCC 1.15388</strain>
    </source>
</reference>
<evidence type="ECO:0000256" key="9">
    <source>
        <dbReference type="ARBA" id="ARBA00041175"/>
    </source>
</evidence>
<comment type="subcellular location">
    <subcellularLocation>
        <location evidence="1">Cytoplasm</location>
    </subcellularLocation>
</comment>
<dbReference type="PANTHER" id="PTHR36203:SF1">
    <property type="entry name" value="ASCORBATE-SPECIFIC PTS SYSTEM EIIA COMPONENT"/>
    <property type="match status" value="1"/>
</dbReference>
<evidence type="ECO:0000256" key="6">
    <source>
        <dbReference type="ARBA" id="ARBA00022683"/>
    </source>
</evidence>
<accession>A0A917EQ05</accession>
<dbReference type="Pfam" id="PF02302">
    <property type="entry name" value="PTS_IIB"/>
    <property type="match status" value="1"/>
</dbReference>
<dbReference type="Gene3D" id="3.40.930.10">
    <property type="entry name" value="Mannitol-specific EII, Chain A"/>
    <property type="match status" value="1"/>
</dbReference>
<dbReference type="SUPFAM" id="SSF55804">
    <property type="entry name" value="Phoshotransferase/anion transport protein"/>
    <property type="match status" value="1"/>
</dbReference>
<dbReference type="RefSeq" id="WP_188684828.1">
    <property type="nucleotide sequence ID" value="NZ_BMIS01000007.1"/>
</dbReference>
<keyword evidence="7" id="KW-0418">Kinase</keyword>
<dbReference type="CDD" id="cd00211">
    <property type="entry name" value="PTS_IIA_fru"/>
    <property type="match status" value="1"/>
</dbReference>
<dbReference type="InterPro" id="IPR016152">
    <property type="entry name" value="PTrfase/Anion_transptr"/>
</dbReference>
<evidence type="ECO:0000256" key="7">
    <source>
        <dbReference type="ARBA" id="ARBA00022777"/>
    </source>
</evidence>
<dbReference type="PROSITE" id="PS51094">
    <property type="entry name" value="PTS_EIIA_TYPE_2"/>
    <property type="match status" value="1"/>
</dbReference>
<comment type="function">
    <text evidence="8">The phosphoenolpyruvate-dependent sugar phosphotransferase system (sugar PTS), a major carbohydrate active transport system, catalyzes the phosphorylation of incoming sugar substrates concomitantly with their translocation across the cell membrane. The enzyme II UlaABC PTS system is involved in ascorbate transport.</text>
</comment>
<organism evidence="12 13">
    <name type="scientific">Nesterenkonia cremea</name>
    <dbReference type="NCBI Taxonomy" id="1882340"/>
    <lineage>
        <taxon>Bacteria</taxon>
        <taxon>Bacillati</taxon>
        <taxon>Actinomycetota</taxon>
        <taxon>Actinomycetes</taxon>
        <taxon>Micrococcales</taxon>
        <taxon>Micrococcaceae</taxon>
        <taxon>Nesterenkonia</taxon>
    </lineage>
</organism>
<keyword evidence="6" id="KW-0598">Phosphotransferase system</keyword>
<dbReference type="GO" id="GO:0016301">
    <property type="term" value="F:kinase activity"/>
    <property type="evidence" value="ECO:0007669"/>
    <property type="project" value="UniProtKB-KW"/>
</dbReference>
<dbReference type="SUPFAM" id="SSF52794">
    <property type="entry name" value="PTS system IIB component-like"/>
    <property type="match status" value="1"/>
</dbReference>
<evidence type="ECO:0000256" key="2">
    <source>
        <dbReference type="ARBA" id="ARBA00022448"/>
    </source>
</evidence>
<dbReference type="InterPro" id="IPR036095">
    <property type="entry name" value="PTS_EIIB-like_sf"/>
</dbReference>
<protein>
    <recommendedName>
        <fullName evidence="9">Ascorbate-specific PTS system EIIA component</fullName>
    </recommendedName>
    <alternativeName>
        <fullName evidence="10">Ascorbate-specific phosphotransferase enzyme IIA component</fullName>
    </alternativeName>
</protein>
<dbReference type="AlphaFoldDB" id="A0A917EQ05"/>
<keyword evidence="13" id="KW-1185">Reference proteome</keyword>
<dbReference type="Proteomes" id="UP000633136">
    <property type="component" value="Unassembled WGS sequence"/>
</dbReference>
<evidence type="ECO:0000256" key="8">
    <source>
        <dbReference type="ARBA" id="ARBA00037387"/>
    </source>
</evidence>
<evidence type="ECO:0000259" key="11">
    <source>
        <dbReference type="PROSITE" id="PS51094"/>
    </source>
</evidence>
<dbReference type="Pfam" id="PF00359">
    <property type="entry name" value="PTS_EIIA_2"/>
    <property type="match status" value="1"/>
</dbReference>
<keyword evidence="3" id="KW-0963">Cytoplasm</keyword>
<name>A0A917EQ05_9MICC</name>
<proteinExistence type="predicted"/>
<dbReference type="GO" id="GO:0005737">
    <property type="term" value="C:cytoplasm"/>
    <property type="evidence" value="ECO:0007669"/>
    <property type="project" value="UniProtKB-SubCell"/>
</dbReference>
<feature type="domain" description="PTS EIIA type-2" evidence="11">
    <location>
        <begin position="7"/>
        <end position="150"/>
    </location>
</feature>
<dbReference type="GO" id="GO:0008982">
    <property type="term" value="F:protein-N(PI)-phosphohistidine-sugar phosphotransferase activity"/>
    <property type="evidence" value="ECO:0007669"/>
    <property type="project" value="InterPro"/>
</dbReference>
<evidence type="ECO:0000256" key="4">
    <source>
        <dbReference type="ARBA" id="ARBA00022553"/>
    </source>
</evidence>
<evidence type="ECO:0000313" key="13">
    <source>
        <dbReference type="Proteomes" id="UP000633136"/>
    </source>
</evidence>
<dbReference type="GO" id="GO:0009401">
    <property type="term" value="P:phosphoenolpyruvate-dependent sugar phosphotransferase system"/>
    <property type="evidence" value="ECO:0007669"/>
    <property type="project" value="UniProtKB-KW"/>
</dbReference>
<keyword evidence="2" id="KW-0813">Transport</keyword>
<dbReference type="CDD" id="cd05563">
    <property type="entry name" value="PTS_IIB_ascorbate"/>
    <property type="match status" value="1"/>
</dbReference>
<evidence type="ECO:0000313" key="12">
    <source>
        <dbReference type="EMBL" id="GGE71035.1"/>
    </source>
</evidence>
<evidence type="ECO:0000256" key="5">
    <source>
        <dbReference type="ARBA" id="ARBA00022679"/>
    </source>
</evidence>
<keyword evidence="5" id="KW-0808">Transferase</keyword>
<dbReference type="Gene3D" id="3.40.50.2300">
    <property type="match status" value="1"/>
</dbReference>
<evidence type="ECO:0000256" key="1">
    <source>
        <dbReference type="ARBA" id="ARBA00004496"/>
    </source>
</evidence>
<dbReference type="InterPro" id="IPR003501">
    <property type="entry name" value="PTS_EIIB_2/3"/>
</dbReference>
<keyword evidence="12" id="KW-0762">Sugar transport</keyword>